<comment type="caution">
    <text evidence="2">The sequence shown here is derived from an EMBL/GenBank/DDBJ whole genome shotgun (WGS) entry which is preliminary data.</text>
</comment>
<evidence type="ECO:0000313" key="3">
    <source>
        <dbReference type="Proteomes" id="UP000319801"/>
    </source>
</evidence>
<feature type="region of interest" description="Disordered" evidence="1">
    <location>
        <begin position="1"/>
        <end position="30"/>
    </location>
</feature>
<sequence>MRLDLRADRRVDVRSQNSEDTGSDHSKRSAIKLSSCVVHPEAGGEGLIERSGGGSDVFTPQCIEPGNDRLTGTTLAGLVYTNSPWLSPGTCGASVQFGLHAQSSNPSTSSLSQVLILSTLHLL</sequence>
<reference evidence="2 3" key="1">
    <citation type="journal article" date="2019" name="Genome Biol. Evol.">
        <title>Whole-Genome Sequencing of the Giant Devil Catfish, Bagarius yarrelli.</title>
        <authorList>
            <person name="Jiang W."/>
            <person name="Lv Y."/>
            <person name="Cheng L."/>
            <person name="Yang K."/>
            <person name="Chao B."/>
            <person name="Wang X."/>
            <person name="Li Y."/>
            <person name="Pan X."/>
            <person name="You X."/>
            <person name="Zhang Y."/>
            <person name="Yang J."/>
            <person name="Li J."/>
            <person name="Zhang X."/>
            <person name="Liu S."/>
            <person name="Sun C."/>
            <person name="Yang J."/>
            <person name="Shi Q."/>
        </authorList>
    </citation>
    <scope>NUCLEOTIDE SEQUENCE [LARGE SCALE GENOMIC DNA]</scope>
    <source>
        <strain evidence="2">JWS20170419001</strain>
        <tissue evidence="2">Muscle</tissue>
    </source>
</reference>
<keyword evidence="3" id="KW-1185">Reference proteome</keyword>
<protein>
    <submittedName>
        <fullName evidence="2">Uncharacterized protein</fullName>
    </submittedName>
</protein>
<name>A0A556V658_BAGYA</name>
<proteinExistence type="predicted"/>
<dbReference type="Proteomes" id="UP000319801">
    <property type="component" value="Unassembled WGS sequence"/>
</dbReference>
<accession>A0A556V658</accession>
<gene>
    <name evidence="2" type="ORF">Baya_13500</name>
</gene>
<feature type="compositionally biased region" description="Basic and acidic residues" evidence="1">
    <location>
        <begin position="1"/>
        <end position="13"/>
    </location>
</feature>
<dbReference type="EMBL" id="VCAZ01000132">
    <property type="protein sequence ID" value="TSW35256.1"/>
    <property type="molecule type" value="Genomic_DNA"/>
</dbReference>
<organism evidence="2 3">
    <name type="scientific">Bagarius yarrelli</name>
    <name type="common">Goonch</name>
    <name type="synonym">Bagrus yarrelli</name>
    <dbReference type="NCBI Taxonomy" id="175774"/>
    <lineage>
        <taxon>Eukaryota</taxon>
        <taxon>Metazoa</taxon>
        <taxon>Chordata</taxon>
        <taxon>Craniata</taxon>
        <taxon>Vertebrata</taxon>
        <taxon>Euteleostomi</taxon>
        <taxon>Actinopterygii</taxon>
        <taxon>Neopterygii</taxon>
        <taxon>Teleostei</taxon>
        <taxon>Ostariophysi</taxon>
        <taxon>Siluriformes</taxon>
        <taxon>Sisoridae</taxon>
        <taxon>Sisorinae</taxon>
        <taxon>Bagarius</taxon>
    </lineage>
</organism>
<evidence type="ECO:0000256" key="1">
    <source>
        <dbReference type="SAM" id="MobiDB-lite"/>
    </source>
</evidence>
<dbReference type="AlphaFoldDB" id="A0A556V658"/>
<evidence type="ECO:0000313" key="2">
    <source>
        <dbReference type="EMBL" id="TSW35256.1"/>
    </source>
</evidence>